<proteinExistence type="predicted"/>
<evidence type="ECO:0000313" key="2">
    <source>
        <dbReference type="EMBL" id="KAF2868643.1"/>
    </source>
</evidence>
<dbReference type="Proteomes" id="UP000481861">
    <property type="component" value="Unassembled WGS sequence"/>
</dbReference>
<dbReference type="AlphaFoldDB" id="A0A7C8M8C4"/>
<protein>
    <submittedName>
        <fullName evidence="2">Uncharacterized protein</fullName>
    </submittedName>
</protein>
<feature type="compositionally biased region" description="Basic and acidic residues" evidence="1">
    <location>
        <begin position="390"/>
        <end position="407"/>
    </location>
</feature>
<feature type="region of interest" description="Disordered" evidence="1">
    <location>
        <begin position="231"/>
        <end position="251"/>
    </location>
</feature>
<feature type="compositionally biased region" description="Basic and acidic residues" evidence="1">
    <location>
        <begin position="362"/>
        <end position="376"/>
    </location>
</feature>
<feature type="region of interest" description="Disordered" evidence="1">
    <location>
        <begin position="362"/>
        <end position="425"/>
    </location>
</feature>
<sequence length="425" mass="48022">MPPKLRKQSCTHPMPSGLNLILERERKCPVCVIQHYLVEMQATQAGWAMRGGIYGSINKVRRERVDTLLESKQQKRHTAWKNKWRQAKIKVSNTVALLEDYVAGGGEVGYGIKGMEMALEALRLWEEVREDNTMPYLGDERNVYPSVEAESEEPVEQVQPTQGADQDTDETLMPAPNTGERAVPSVQNPVPNTTTPHIRSALRCSSSTAPSAPRPSVRFAEFATIRYEIDPDDTETHPGLVQYPHRVPDTTRNSKNALKILRRSDNEKYQPGTWASPPEHEKWDTSFFTRRWNGASVEEQDDDEVPTADDEIFDVDTIMRTVELGSDFRRESMQGKDDELHTGGGDINASTMIESVELGSRVRRESIQEEDGKFHTGDPGVEPHTMIKSAELDPDVRRDSIQEKFDAGEDDEERMSIQQDENVTS</sequence>
<organism evidence="2 3">
    <name type="scientific">Massariosphaeria phaeospora</name>
    <dbReference type="NCBI Taxonomy" id="100035"/>
    <lineage>
        <taxon>Eukaryota</taxon>
        <taxon>Fungi</taxon>
        <taxon>Dikarya</taxon>
        <taxon>Ascomycota</taxon>
        <taxon>Pezizomycotina</taxon>
        <taxon>Dothideomycetes</taxon>
        <taxon>Pleosporomycetidae</taxon>
        <taxon>Pleosporales</taxon>
        <taxon>Pleosporales incertae sedis</taxon>
        <taxon>Massariosphaeria</taxon>
    </lineage>
</organism>
<reference evidence="2 3" key="1">
    <citation type="submission" date="2020-01" db="EMBL/GenBank/DDBJ databases">
        <authorList>
            <consortium name="DOE Joint Genome Institute"/>
            <person name="Haridas S."/>
            <person name="Albert R."/>
            <person name="Binder M."/>
            <person name="Bloem J."/>
            <person name="Labutti K."/>
            <person name="Salamov A."/>
            <person name="Andreopoulos B."/>
            <person name="Baker S.E."/>
            <person name="Barry K."/>
            <person name="Bills G."/>
            <person name="Bluhm B.H."/>
            <person name="Cannon C."/>
            <person name="Castanera R."/>
            <person name="Culley D.E."/>
            <person name="Daum C."/>
            <person name="Ezra D."/>
            <person name="Gonzalez J.B."/>
            <person name="Henrissat B."/>
            <person name="Kuo A."/>
            <person name="Liang C."/>
            <person name="Lipzen A."/>
            <person name="Lutzoni F."/>
            <person name="Magnuson J."/>
            <person name="Mondo S."/>
            <person name="Nolan M."/>
            <person name="Ohm R."/>
            <person name="Pangilinan J."/>
            <person name="Park H.-J.H."/>
            <person name="Ramirez L."/>
            <person name="Alfaro M."/>
            <person name="Sun H."/>
            <person name="Tritt A."/>
            <person name="Yoshinaga Y."/>
            <person name="Zwiers L.-H.L."/>
            <person name="Turgeon B.G."/>
            <person name="Goodwin S.B."/>
            <person name="Spatafora J.W."/>
            <person name="Crous P.W."/>
            <person name="Grigoriev I.V."/>
        </authorList>
    </citation>
    <scope>NUCLEOTIDE SEQUENCE [LARGE SCALE GENOMIC DNA]</scope>
    <source>
        <strain evidence="2 3">CBS 611.86</strain>
    </source>
</reference>
<comment type="caution">
    <text evidence="2">The sequence shown here is derived from an EMBL/GenBank/DDBJ whole genome shotgun (WGS) entry which is preliminary data.</text>
</comment>
<gene>
    <name evidence="2" type="ORF">BDV95DRAFT_609557</name>
</gene>
<evidence type="ECO:0000256" key="1">
    <source>
        <dbReference type="SAM" id="MobiDB-lite"/>
    </source>
</evidence>
<feature type="region of interest" description="Disordered" evidence="1">
    <location>
        <begin position="147"/>
        <end position="191"/>
    </location>
</feature>
<dbReference type="EMBL" id="JAADJZ010000018">
    <property type="protein sequence ID" value="KAF2868643.1"/>
    <property type="molecule type" value="Genomic_DNA"/>
</dbReference>
<evidence type="ECO:0000313" key="3">
    <source>
        <dbReference type="Proteomes" id="UP000481861"/>
    </source>
</evidence>
<name>A0A7C8M8C4_9PLEO</name>
<feature type="compositionally biased region" description="Polar residues" evidence="1">
    <location>
        <begin position="416"/>
        <end position="425"/>
    </location>
</feature>
<accession>A0A7C8M8C4</accession>
<keyword evidence="3" id="KW-1185">Reference proteome</keyword>